<dbReference type="InterPro" id="IPR004162">
    <property type="entry name" value="SINA-like_animal"/>
</dbReference>
<name>A0A9P0G8Z2_9CUCU</name>
<dbReference type="PROSITE" id="PS51081">
    <property type="entry name" value="ZF_SIAH"/>
    <property type="match status" value="1"/>
</dbReference>
<dbReference type="PANTHER" id="PTHR45877">
    <property type="entry name" value="E3 UBIQUITIN-PROTEIN LIGASE SIAH2"/>
    <property type="match status" value="1"/>
</dbReference>
<dbReference type="GO" id="GO:0031624">
    <property type="term" value="F:ubiquitin conjugating enzyme binding"/>
    <property type="evidence" value="ECO:0007669"/>
    <property type="project" value="TreeGrafter"/>
</dbReference>
<feature type="domain" description="SIAH-type" evidence="5">
    <location>
        <begin position="57"/>
        <end position="113"/>
    </location>
</feature>
<keyword evidence="7" id="KW-1185">Reference proteome</keyword>
<keyword evidence="3" id="KW-0862">Zinc</keyword>
<gene>
    <name evidence="6" type="ORF">PSYICH_LOCUS5143</name>
</gene>
<dbReference type="GO" id="GO:0061630">
    <property type="term" value="F:ubiquitin protein ligase activity"/>
    <property type="evidence" value="ECO:0007669"/>
    <property type="project" value="TreeGrafter"/>
</dbReference>
<dbReference type="PANTHER" id="PTHR45877:SF2">
    <property type="entry name" value="E3 UBIQUITIN-PROTEIN LIGASE SINA-RELATED"/>
    <property type="match status" value="1"/>
</dbReference>
<sequence>MFIIPEDILKQLVCSVCHHYLSVEPIKIYRNRDIRCGRCSKNEDGGVVSMYKHIIRNGIFPCINRYEGCTRLLAHSEIAAHEKECLSRCYTCPLCSLKLTSFNFVGHYKKDHADAVLEKPEIILTVNKECEFEKYYMYRENDFIYILYVRCNLNDSCFYVNAACLGPSDRVHKIKQHLKYYLGTDRNSDELFLVTKKRNCSIVENNLECFKLPFFMNMKAVKISFFLDMSDVNFSNYITDNTICAKTNSSNEIIGLHNEYPKMFLSKEFKSTYPDFKLSSCGTKLFKNCGEEFPRICEFCENIFPNSKSIKLYGCICEHTHCDDCYAIRPCCCKTYAREFVYPCDQSNVYNSLYFYCKWNCGIFFSGPNLRGHEDCCKFNKDTCELPELAAKYFTSYSSDQETNIISRSNIFLFKQFKFHTDLNIFVITRDYFKFVLHVNYDNRMWNFTVSHDYPKDKYYLLFKINESQESSYCCVDSFRCHIDQAILGFAVLLRKVC</sequence>
<evidence type="ECO:0000256" key="2">
    <source>
        <dbReference type="ARBA" id="ARBA00022771"/>
    </source>
</evidence>
<organism evidence="6 7">
    <name type="scientific">Psylliodes chrysocephalus</name>
    <dbReference type="NCBI Taxonomy" id="3402493"/>
    <lineage>
        <taxon>Eukaryota</taxon>
        <taxon>Metazoa</taxon>
        <taxon>Ecdysozoa</taxon>
        <taxon>Arthropoda</taxon>
        <taxon>Hexapoda</taxon>
        <taxon>Insecta</taxon>
        <taxon>Pterygota</taxon>
        <taxon>Neoptera</taxon>
        <taxon>Endopterygota</taxon>
        <taxon>Coleoptera</taxon>
        <taxon>Polyphaga</taxon>
        <taxon>Cucujiformia</taxon>
        <taxon>Chrysomeloidea</taxon>
        <taxon>Chrysomelidae</taxon>
        <taxon>Galerucinae</taxon>
        <taxon>Alticini</taxon>
        <taxon>Psylliodes</taxon>
    </lineage>
</organism>
<accession>A0A9P0G8Z2</accession>
<dbReference type="EMBL" id="OV651828">
    <property type="protein sequence ID" value="CAH1104343.1"/>
    <property type="molecule type" value="Genomic_DNA"/>
</dbReference>
<dbReference type="InterPro" id="IPR013010">
    <property type="entry name" value="Znf_SIAH"/>
</dbReference>
<dbReference type="Pfam" id="PF21361">
    <property type="entry name" value="Sina_ZnF"/>
    <property type="match status" value="1"/>
</dbReference>
<evidence type="ECO:0000256" key="4">
    <source>
        <dbReference type="PROSITE-ProRule" id="PRU00455"/>
    </source>
</evidence>
<protein>
    <recommendedName>
        <fullName evidence="5">SIAH-type domain-containing protein</fullName>
    </recommendedName>
</protein>
<evidence type="ECO:0000313" key="7">
    <source>
        <dbReference type="Proteomes" id="UP001153636"/>
    </source>
</evidence>
<dbReference type="AlphaFoldDB" id="A0A9P0G8Z2"/>
<evidence type="ECO:0000259" key="5">
    <source>
        <dbReference type="PROSITE" id="PS51081"/>
    </source>
</evidence>
<evidence type="ECO:0000256" key="1">
    <source>
        <dbReference type="ARBA" id="ARBA00022723"/>
    </source>
</evidence>
<keyword evidence="2 4" id="KW-0863">Zinc-finger</keyword>
<keyword evidence="1" id="KW-0479">Metal-binding</keyword>
<dbReference type="InterPro" id="IPR013083">
    <property type="entry name" value="Znf_RING/FYVE/PHD"/>
</dbReference>
<dbReference type="Proteomes" id="UP001153636">
    <property type="component" value="Chromosome 16"/>
</dbReference>
<dbReference type="GO" id="GO:0043161">
    <property type="term" value="P:proteasome-mediated ubiquitin-dependent protein catabolic process"/>
    <property type="evidence" value="ECO:0007669"/>
    <property type="project" value="TreeGrafter"/>
</dbReference>
<evidence type="ECO:0000313" key="6">
    <source>
        <dbReference type="EMBL" id="CAH1104343.1"/>
    </source>
</evidence>
<dbReference type="GO" id="GO:0008270">
    <property type="term" value="F:zinc ion binding"/>
    <property type="evidence" value="ECO:0007669"/>
    <property type="project" value="UniProtKB-KW"/>
</dbReference>
<dbReference type="SUPFAM" id="SSF49599">
    <property type="entry name" value="TRAF domain-like"/>
    <property type="match status" value="1"/>
</dbReference>
<dbReference type="Gene3D" id="3.30.40.10">
    <property type="entry name" value="Zinc/RING finger domain, C3HC4 (zinc finger)"/>
    <property type="match status" value="1"/>
</dbReference>
<evidence type="ECO:0000256" key="3">
    <source>
        <dbReference type="ARBA" id="ARBA00022833"/>
    </source>
</evidence>
<reference evidence="6" key="1">
    <citation type="submission" date="2022-01" db="EMBL/GenBank/DDBJ databases">
        <authorList>
            <person name="King R."/>
        </authorList>
    </citation>
    <scope>NUCLEOTIDE SEQUENCE</scope>
</reference>
<proteinExistence type="predicted"/>
<dbReference type="GO" id="GO:0005737">
    <property type="term" value="C:cytoplasm"/>
    <property type="evidence" value="ECO:0007669"/>
    <property type="project" value="TreeGrafter"/>
</dbReference>
<dbReference type="OrthoDB" id="6780401at2759"/>